<sequence length="360" mass="42214">MTSKSPLETFRCPLLTYNSFMSKKMEKNLNEENKDAMELESKKDIEKKATTEPDDESDDEEEEGRFRIVPNATTISNDHPHLFPKVYRFYFNLVKDIEIEINRVGPNFPYHPSVYLYKAHSCHSLYLNYFVRKHLATKHDVELTDHRTETVIEEPDRFETGTNPELKAAIEKHYKIFTDRNTKAIDVHYSVKVVSLSHSIFFHYEIPKGEFHAYYENLLAIVKYLDSLVYNTVEINPCTGCEYFNGDANIIFDGEVVFQIKTSRFFSLDSNDPFIRKEKFSQLALYSFGYYKRTGKKILKLVIYNPLLGCEYVLQLNDIDYEQFEEALDRDVTLLQLLFPMSSESDDSDDTKKSEEKEIK</sequence>
<organism evidence="2 3">
    <name type="scientific">Glossina pallidipes</name>
    <name type="common">Tsetse fly</name>
    <dbReference type="NCBI Taxonomy" id="7398"/>
    <lineage>
        <taxon>Eukaryota</taxon>
        <taxon>Metazoa</taxon>
        <taxon>Ecdysozoa</taxon>
        <taxon>Arthropoda</taxon>
        <taxon>Hexapoda</taxon>
        <taxon>Insecta</taxon>
        <taxon>Pterygota</taxon>
        <taxon>Neoptera</taxon>
        <taxon>Endopterygota</taxon>
        <taxon>Diptera</taxon>
        <taxon>Brachycera</taxon>
        <taxon>Muscomorpha</taxon>
        <taxon>Hippoboscoidea</taxon>
        <taxon>Glossinidae</taxon>
        <taxon>Glossina</taxon>
    </lineage>
</organism>
<accession>A0A1A9ZKW0</accession>
<protein>
    <submittedName>
        <fullName evidence="2">Uncharacterized protein</fullName>
    </submittedName>
</protein>
<dbReference type="Proteomes" id="UP000092445">
    <property type="component" value="Unassembled WGS sequence"/>
</dbReference>
<feature type="region of interest" description="Disordered" evidence="1">
    <location>
        <begin position="28"/>
        <end position="64"/>
    </location>
</feature>
<proteinExistence type="predicted"/>
<feature type="compositionally biased region" description="Basic and acidic residues" evidence="1">
    <location>
        <begin position="28"/>
        <end position="51"/>
    </location>
</feature>
<name>A0A1A9ZKW0_GLOPL</name>
<reference evidence="3" key="1">
    <citation type="submission" date="2014-03" db="EMBL/GenBank/DDBJ databases">
        <authorList>
            <person name="Aksoy S."/>
            <person name="Warren W."/>
            <person name="Wilson R.K."/>
        </authorList>
    </citation>
    <scope>NUCLEOTIDE SEQUENCE [LARGE SCALE GENOMIC DNA]</scope>
    <source>
        <strain evidence="3">IAEA</strain>
    </source>
</reference>
<evidence type="ECO:0000256" key="1">
    <source>
        <dbReference type="SAM" id="MobiDB-lite"/>
    </source>
</evidence>
<evidence type="ECO:0000313" key="3">
    <source>
        <dbReference type="Proteomes" id="UP000092445"/>
    </source>
</evidence>
<dbReference type="AlphaFoldDB" id="A0A1A9ZKW0"/>
<evidence type="ECO:0000313" key="2">
    <source>
        <dbReference type="EnsemblMetazoa" id="GPAI017852-PA"/>
    </source>
</evidence>
<dbReference type="EnsemblMetazoa" id="GPAI017852-RA">
    <property type="protein sequence ID" value="GPAI017852-PA"/>
    <property type="gene ID" value="GPAI017852"/>
</dbReference>
<dbReference type="VEuPathDB" id="VectorBase:GPAI017852"/>
<reference evidence="2" key="2">
    <citation type="submission" date="2020-05" db="UniProtKB">
        <authorList>
            <consortium name="EnsemblMetazoa"/>
        </authorList>
    </citation>
    <scope>IDENTIFICATION</scope>
    <source>
        <strain evidence="2">IAEA</strain>
    </source>
</reference>
<keyword evidence="3" id="KW-1185">Reference proteome</keyword>
<feature type="compositionally biased region" description="Acidic residues" evidence="1">
    <location>
        <begin position="52"/>
        <end position="63"/>
    </location>
</feature>